<dbReference type="SUPFAM" id="SSF52833">
    <property type="entry name" value="Thioredoxin-like"/>
    <property type="match status" value="1"/>
</dbReference>
<dbReference type="PRINTS" id="PR00421">
    <property type="entry name" value="THIOREDOXIN"/>
</dbReference>
<dbReference type="OrthoDB" id="9790390at2"/>
<keyword evidence="2" id="KW-0813">Transport</keyword>
<reference evidence="11 12" key="1">
    <citation type="submission" date="2018-09" db="EMBL/GenBank/DDBJ databases">
        <title>Complete genome sequence of Euzebya sp. DY32-46 isolated from seawater of Pacific Ocean.</title>
        <authorList>
            <person name="Xu L."/>
            <person name="Wu Y.-H."/>
            <person name="Xu X.-W."/>
        </authorList>
    </citation>
    <scope>NUCLEOTIDE SEQUENCE [LARGE SCALE GENOMIC DNA]</scope>
    <source>
        <strain evidence="11 12">DY32-46</strain>
    </source>
</reference>
<evidence type="ECO:0000256" key="2">
    <source>
        <dbReference type="ARBA" id="ARBA00022448"/>
    </source>
</evidence>
<accession>A0A346Y5L1</accession>
<evidence type="ECO:0000259" key="10">
    <source>
        <dbReference type="PROSITE" id="PS51352"/>
    </source>
</evidence>
<dbReference type="PROSITE" id="PS51352">
    <property type="entry name" value="THIOREDOXIN_2"/>
    <property type="match status" value="1"/>
</dbReference>
<dbReference type="InterPro" id="IPR036249">
    <property type="entry name" value="Thioredoxin-like_sf"/>
</dbReference>
<feature type="domain" description="Thioredoxin" evidence="10">
    <location>
        <begin position="1"/>
        <end position="107"/>
    </location>
</feature>
<dbReference type="InterPro" id="IPR005746">
    <property type="entry name" value="Thioredoxin"/>
</dbReference>
<evidence type="ECO:0000256" key="1">
    <source>
        <dbReference type="ARBA" id="ARBA00008987"/>
    </source>
</evidence>
<evidence type="ECO:0000256" key="6">
    <source>
        <dbReference type="NCBIfam" id="TIGR01068"/>
    </source>
</evidence>
<dbReference type="GO" id="GO:0005829">
    <property type="term" value="C:cytosol"/>
    <property type="evidence" value="ECO:0007669"/>
    <property type="project" value="TreeGrafter"/>
</dbReference>
<evidence type="ECO:0000256" key="9">
    <source>
        <dbReference type="PIRSR" id="PIRSR000077-4"/>
    </source>
</evidence>
<dbReference type="RefSeq" id="WP_114593890.1">
    <property type="nucleotide sequence ID" value="NZ_CAXIBR010000202.1"/>
</dbReference>
<evidence type="ECO:0000256" key="7">
    <source>
        <dbReference type="PIRNR" id="PIRNR000077"/>
    </source>
</evidence>
<gene>
    <name evidence="11" type="ORF">DVS28_a5102</name>
</gene>
<dbReference type="InterPro" id="IPR013766">
    <property type="entry name" value="Thioredoxin_domain"/>
</dbReference>
<dbReference type="KEGG" id="euz:DVS28_a5102"/>
<dbReference type="Pfam" id="PF00085">
    <property type="entry name" value="Thioredoxin"/>
    <property type="match status" value="1"/>
</dbReference>
<organism evidence="11 12">
    <name type="scientific">Euzebya pacifica</name>
    <dbReference type="NCBI Taxonomy" id="1608957"/>
    <lineage>
        <taxon>Bacteria</taxon>
        <taxon>Bacillati</taxon>
        <taxon>Actinomycetota</taxon>
        <taxon>Nitriliruptoria</taxon>
        <taxon>Euzebyales</taxon>
    </lineage>
</organism>
<dbReference type="AlphaFoldDB" id="A0A346Y5L1"/>
<dbReference type="CDD" id="cd02947">
    <property type="entry name" value="TRX_family"/>
    <property type="match status" value="1"/>
</dbReference>
<proteinExistence type="inferred from homology"/>
<dbReference type="PANTHER" id="PTHR45663:SF11">
    <property type="entry name" value="GEO12009P1"/>
    <property type="match status" value="1"/>
</dbReference>
<evidence type="ECO:0000256" key="4">
    <source>
        <dbReference type="ARBA" id="ARBA00023157"/>
    </source>
</evidence>
<dbReference type="NCBIfam" id="TIGR01068">
    <property type="entry name" value="thioredoxin"/>
    <property type="match status" value="1"/>
</dbReference>
<name>A0A346Y5L1_9ACTN</name>
<keyword evidence="12" id="KW-1185">Reference proteome</keyword>
<dbReference type="EMBL" id="CP031165">
    <property type="protein sequence ID" value="AXV09758.1"/>
    <property type="molecule type" value="Genomic_DNA"/>
</dbReference>
<feature type="active site" description="Nucleophile" evidence="8">
    <location>
        <position position="35"/>
    </location>
</feature>
<dbReference type="Gene3D" id="3.40.30.10">
    <property type="entry name" value="Glutaredoxin"/>
    <property type="match status" value="1"/>
</dbReference>
<feature type="disulfide bond" description="Redox-active" evidence="9">
    <location>
        <begin position="32"/>
        <end position="35"/>
    </location>
</feature>
<feature type="active site" description="Nucleophile" evidence="8">
    <location>
        <position position="32"/>
    </location>
</feature>
<dbReference type="PIRSF" id="PIRSF000077">
    <property type="entry name" value="Thioredoxin"/>
    <property type="match status" value="1"/>
</dbReference>
<keyword evidence="5 9" id="KW-0676">Redox-active center</keyword>
<dbReference type="PANTHER" id="PTHR45663">
    <property type="entry name" value="GEO12009P1"/>
    <property type="match status" value="1"/>
</dbReference>
<feature type="site" description="Contributes to redox potential value" evidence="8">
    <location>
        <position position="33"/>
    </location>
</feature>
<comment type="similarity">
    <text evidence="1 7">Belongs to the thioredoxin family.</text>
</comment>
<protein>
    <recommendedName>
        <fullName evidence="6 7">Thioredoxin</fullName>
    </recommendedName>
</protein>
<evidence type="ECO:0000256" key="5">
    <source>
        <dbReference type="ARBA" id="ARBA00023284"/>
    </source>
</evidence>
<feature type="site" description="Deprotonates C-terminal active site Cys" evidence="8">
    <location>
        <position position="26"/>
    </location>
</feature>
<dbReference type="InterPro" id="IPR017937">
    <property type="entry name" value="Thioredoxin_CS"/>
</dbReference>
<sequence length="107" mass="11956">MSNTPKVTDATWQQEVLEADKPVLIDFWAEWCGPCRMVGPIIDEIATEQADNIKVLKLNVDENPDTARQYRVMSIPTMLVIKDGVEKKRLVGAKNKGALLGDLAEFL</sequence>
<dbReference type="PROSITE" id="PS00194">
    <property type="entry name" value="THIOREDOXIN_1"/>
    <property type="match status" value="1"/>
</dbReference>
<keyword evidence="4 9" id="KW-1015">Disulfide bond</keyword>
<evidence type="ECO:0000313" key="12">
    <source>
        <dbReference type="Proteomes" id="UP000264006"/>
    </source>
</evidence>
<evidence type="ECO:0000256" key="3">
    <source>
        <dbReference type="ARBA" id="ARBA00022982"/>
    </source>
</evidence>
<evidence type="ECO:0000256" key="8">
    <source>
        <dbReference type="PIRSR" id="PIRSR000077-1"/>
    </source>
</evidence>
<dbReference type="GO" id="GO:0045454">
    <property type="term" value="P:cell redox homeostasis"/>
    <property type="evidence" value="ECO:0007669"/>
    <property type="project" value="TreeGrafter"/>
</dbReference>
<dbReference type="FunFam" id="3.40.30.10:FF:000001">
    <property type="entry name" value="Thioredoxin"/>
    <property type="match status" value="1"/>
</dbReference>
<dbReference type="GO" id="GO:0015035">
    <property type="term" value="F:protein-disulfide reductase activity"/>
    <property type="evidence" value="ECO:0007669"/>
    <property type="project" value="UniProtKB-UniRule"/>
</dbReference>
<dbReference type="Proteomes" id="UP000264006">
    <property type="component" value="Chromosome"/>
</dbReference>
<keyword evidence="3" id="KW-0249">Electron transport</keyword>
<evidence type="ECO:0000313" key="11">
    <source>
        <dbReference type="EMBL" id="AXV09758.1"/>
    </source>
</evidence>
<feature type="site" description="Contributes to redox potential value" evidence="8">
    <location>
        <position position="34"/>
    </location>
</feature>